<feature type="compositionally biased region" description="Acidic residues" evidence="2">
    <location>
        <begin position="1"/>
        <end position="12"/>
    </location>
</feature>
<reference evidence="3 4" key="1">
    <citation type="submission" date="2020-06" db="EMBL/GenBank/DDBJ databases">
        <title>Haloterrigena sp. nov., an extremely halophilic archaeon isolated from a saline sediment.</title>
        <authorList>
            <person name="Liu B.-B."/>
        </authorList>
    </citation>
    <scope>NUCLEOTIDE SEQUENCE [LARGE SCALE GENOMIC DNA]</scope>
    <source>
        <strain evidence="3 4">SYSU A558-1</strain>
    </source>
</reference>
<dbReference type="EMBL" id="JABUQZ010000003">
    <property type="protein sequence ID" value="NUC75002.1"/>
    <property type="molecule type" value="Genomic_DNA"/>
</dbReference>
<organism evidence="3 4">
    <name type="scientific">Haloterrigena gelatinilytica</name>
    <dbReference type="NCBI Taxonomy" id="2741724"/>
    <lineage>
        <taxon>Archaea</taxon>
        <taxon>Methanobacteriati</taxon>
        <taxon>Methanobacteriota</taxon>
        <taxon>Stenosarchaea group</taxon>
        <taxon>Halobacteria</taxon>
        <taxon>Halobacteriales</taxon>
        <taxon>Natrialbaceae</taxon>
        <taxon>Haloterrigena</taxon>
    </lineage>
</organism>
<gene>
    <name evidence="3" type="ORF">HTZ84_22315</name>
</gene>
<feature type="region of interest" description="Disordered" evidence="2">
    <location>
        <begin position="1"/>
        <end position="20"/>
    </location>
</feature>
<keyword evidence="4" id="KW-1185">Reference proteome</keyword>
<keyword evidence="1" id="KW-0175">Coiled coil</keyword>
<evidence type="ECO:0000313" key="3">
    <source>
        <dbReference type="EMBL" id="NUC75002.1"/>
    </source>
</evidence>
<feature type="coiled-coil region" evidence="1">
    <location>
        <begin position="51"/>
        <end position="81"/>
    </location>
</feature>
<proteinExistence type="predicted"/>
<name>A0ABX2LMW6_9EURY</name>
<accession>A0ABX2LMW6</accession>
<evidence type="ECO:0000256" key="1">
    <source>
        <dbReference type="SAM" id="Coils"/>
    </source>
</evidence>
<dbReference type="RefSeq" id="WP_174682840.1">
    <property type="nucleotide sequence ID" value="NZ_JABUQZ010000003.1"/>
</dbReference>
<comment type="caution">
    <text evidence="3">The sequence shown here is derived from an EMBL/GenBank/DDBJ whole genome shotgun (WGS) entry which is preliminary data.</text>
</comment>
<protein>
    <submittedName>
        <fullName evidence="3">Uncharacterized protein</fullName>
    </submittedName>
</protein>
<evidence type="ECO:0000256" key="2">
    <source>
        <dbReference type="SAM" id="MobiDB-lite"/>
    </source>
</evidence>
<dbReference type="Proteomes" id="UP001016761">
    <property type="component" value="Unassembled WGS sequence"/>
</dbReference>
<evidence type="ECO:0000313" key="4">
    <source>
        <dbReference type="Proteomes" id="UP001016761"/>
    </source>
</evidence>
<sequence length="82" mass="9267">MSSDDTEHDPEESINGLNPKFAVENRIDMSLQAVADIHTKWAYVRMGEGGVDGLRQKAEHLEEYAAELQAAIDRYEDTESDR</sequence>